<feature type="transmembrane region" description="Helical" evidence="6">
    <location>
        <begin position="301"/>
        <end position="317"/>
    </location>
</feature>
<dbReference type="GO" id="GO:0016765">
    <property type="term" value="F:transferase activity, transferring alkyl or aryl (other than methyl) groups"/>
    <property type="evidence" value="ECO:0007669"/>
    <property type="project" value="InterPro"/>
</dbReference>
<reference evidence="7" key="1">
    <citation type="submission" date="2021-12" db="EMBL/GenBank/DDBJ databases">
        <title>Convergent genome expansion in fungi linked to evolution of root-endophyte symbiosis.</title>
        <authorList>
            <consortium name="DOE Joint Genome Institute"/>
            <person name="Ke Y.-H."/>
            <person name="Bonito G."/>
            <person name="Liao H.-L."/>
            <person name="Looney B."/>
            <person name="Rojas-Flechas A."/>
            <person name="Nash J."/>
            <person name="Hameed K."/>
            <person name="Schadt C."/>
            <person name="Martin F."/>
            <person name="Crous P.W."/>
            <person name="Miettinen O."/>
            <person name="Magnuson J.K."/>
            <person name="Labbe J."/>
            <person name="Jacobson D."/>
            <person name="Doktycz M.J."/>
            <person name="Veneault-Fourrey C."/>
            <person name="Kuo A."/>
            <person name="Mondo S."/>
            <person name="Calhoun S."/>
            <person name="Riley R."/>
            <person name="Ohm R."/>
            <person name="LaButti K."/>
            <person name="Andreopoulos B."/>
            <person name="Pangilinan J."/>
            <person name="Nolan M."/>
            <person name="Tritt A."/>
            <person name="Clum A."/>
            <person name="Lipzen A."/>
            <person name="Daum C."/>
            <person name="Barry K."/>
            <person name="Grigoriev I.V."/>
            <person name="Vilgalys R."/>
        </authorList>
    </citation>
    <scope>NUCLEOTIDE SEQUENCE</scope>
    <source>
        <strain evidence="7">PMI_201</strain>
    </source>
</reference>
<dbReference type="InterPro" id="IPR050475">
    <property type="entry name" value="Prenyltransferase_related"/>
</dbReference>
<dbReference type="GO" id="GO:0016020">
    <property type="term" value="C:membrane"/>
    <property type="evidence" value="ECO:0007669"/>
    <property type="project" value="UniProtKB-SubCell"/>
</dbReference>
<feature type="region of interest" description="Disordered" evidence="5">
    <location>
        <begin position="1"/>
        <end position="21"/>
    </location>
</feature>
<dbReference type="GeneID" id="70252275"/>
<organism evidence="7 8">
    <name type="scientific">Talaromyces proteolyticus</name>
    <dbReference type="NCBI Taxonomy" id="1131652"/>
    <lineage>
        <taxon>Eukaryota</taxon>
        <taxon>Fungi</taxon>
        <taxon>Dikarya</taxon>
        <taxon>Ascomycota</taxon>
        <taxon>Pezizomycotina</taxon>
        <taxon>Eurotiomycetes</taxon>
        <taxon>Eurotiomycetidae</taxon>
        <taxon>Eurotiales</taxon>
        <taxon>Trichocomaceae</taxon>
        <taxon>Talaromyces</taxon>
        <taxon>Talaromyces sect. Bacilispori</taxon>
    </lineage>
</organism>
<evidence type="ECO:0000313" key="7">
    <source>
        <dbReference type="EMBL" id="KAH8703480.1"/>
    </source>
</evidence>
<dbReference type="AlphaFoldDB" id="A0AAD4KXQ1"/>
<feature type="transmembrane region" description="Helical" evidence="6">
    <location>
        <begin position="265"/>
        <end position="289"/>
    </location>
</feature>
<comment type="caution">
    <text evidence="7">The sequence shown here is derived from an EMBL/GenBank/DDBJ whole genome shotgun (WGS) entry which is preliminary data.</text>
</comment>
<keyword evidence="2 6" id="KW-0812">Transmembrane</keyword>
<dbReference type="Proteomes" id="UP001201262">
    <property type="component" value="Unassembled WGS sequence"/>
</dbReference>
<gene>
    <name evidence="7" type="ORF">BGW36DRAFT_457739</name>
</gene>
<keyword evidence="3 6" id="KW-1133">Transmembrane helix</keyword>
<dbReference type="EMBL" id="JAJTJA010000002">
    <property type="protein sequence ID" value="KAH8703480.1"/>
    <property type="molecule type" value="Genomic_DNA"/>
</dbReference>
<protein>
    <submittedName>
        <fullName evidence="7">UbiA prenyltransferase family-domain-containing protein</fullName>
    </submittedName>
</protein>
<proteinExistence type="predicted"/>
<name>A0AAD4KXQ1_9EURO</name>
<evidence type="ECO:0000256" key="2">
    <source>
        <dbReference type="ARBA" id="ARBA00022692"/>
    </source>
</evidence>
<evidence type="ECO:0000256" key="6">
    <source>
        <dbReference type="SAM" id="Phobius"/>
    </source>
</evidence>
<keyword evidence="8" id="KW-1185">Reference proteome</keyword>
<dbReference type="Pfam" id="PF01040">
    <property type="entry name" value="UbiA"/>
    <property type="match status" value="1"/>
</dbReference>
<dbReference type="CDD" id="cd13965">
    <property type="entry name" value="PT_UbiA_3"/>
    <property type="match status" value="1"/>
</dbReference>
<sequence length="332" mass="37441">MTATPENVSTKSRQEDLAQSTLPPTKGAFPLLSFAKTLWLFTESDFATFVFPDTVFGIFAALSGPLLTGNASPDLLQILRRLPYVVLWNWLNLLIFDLANQRHPESILEDSINKPWRPLPSGRISVSQTRHLLLIALPVVLGINYCLGAWEETILLFTLTWMYNDLGGGDDGFIVRNIIIAVAFSQYNKGALRVATGENAVSPAAWWWLAVTSGVIGTTMQVQDMKDQEGDRAKNRRTAPLVIGDGAARWTIAIPTAIWSFACPIFWRLSFLGYVLPVSIGMIIVFRILLLRSFIADKRTWWLWAAWTGIIWMTPLFKDYSVFVRFLHNFRS</sequence>
<evidence type="ECO:0000256" key="5">
    <source>
        <dbReference type="SAM" id="MobiDB-lite"/>
    </source>
</evidence>
<evidence type="ECO:0000313" key="8">
    <source>
        <dbReference type="Proteomes" id="UP001201262"/>
    </source>
</evidence>
<comment type="subcellular location">
    <subcellularLocation>
        <location evidence="1">Membrane</location>
        <topology evidence="1">Multi-pass membrane protein</topology>
    </subcellularLocation>
</comment>
<evidence type="ECO:0000256" key="1">
    <source>
        <dbReference type="ARBA" id="ARBA00004141"/>
    </source>
</evidence>
<dbReference type="PANTHER" id="PTHR42723:SF1">
    <property type="entry name" value="CHLOROPHYLL SYNTHASE, CHLOROPLASTIC"/>
    <property type="match status" value="1"/>
</dbReference>
<feature type="transmembrane region" description="Helical" evidence="6">
    <location>
        <begin position="132"/>
        <end position="150"/>
    </location>
</feature>
<keyword evidence="4 6" id="KW-0472">Membrane</keyword>
<dbReference type="PANTHER" id="PTHR42723">
    <property type="entry name" value="CHLOROPHYLL SYNTHASE"/>
    <property type="match status" value="1"/>
</dbReference>
<evidence type="ECO:0000256" key="3">
    <source>
        <dbReference type="ARBA" id="ARBA00022989"/>
    </source>
</evidence>
<accession>A0AAD4KXQ1</accession>
<evidence type="ECO:0000256" key="4">
    <source>
        <dbReference type="ARBA" id="ARBA00023136"/>
    </source>
</evidence>
<dbReference type="RefSeq" id="XP_046076498.1">
    <property type="nucleotide sequence ID" value="XM_046221988.1"/>
</dbReference>
<dbReference type="InterPro" id="IPR000537">
    <property type="entry name" value="UbiA_prenyltransferase"/>
</dbReference>